<comment type="caution">
    <text evidence="3">The sequence shown here is derived from an EMBL/GenBank/DDBJ whole genome shotgun (WGS) entry which is preliminary data.</text>
</comment>
<dbReference type="Proteomes" id="UP001244563">
    <property type="component" value="Unassembled WGS sequence"/>
</dbReference>
<dbReference type="InterPro" id="IPR041409">
    <property type="entry name" value="RE_AspBHI_N"/>
</dbReference>
<dbReference type="Pfam" id="PF18062">
    <property type="entry name" value="RE_AspBHI_N"/>
    <property type="match status" value="1"/>
</dbReference>
<evidence type="ECO:0000313" key="3">
    <source>
        <dbReference type="EMBL" id="MDQ0103362.1"/>
    </source>
</evidence>
<evidence type="ECO:0000313" key="4">
    <source>
        <dbReference type="Proteomes" id="UP001244563"/>
    </source>
</evidence>
<evidence type="ECO:0008006" key="5">
    <source>
        <dbReference type="Google" id="ProtNLM"/>
    </source>
</evidence>
<dbReference type="RefSeq" id="WP_082924602.1">
    <property type="nucleotide sequence ID" value="NZ_BDDW01000002.1"/>
</dbReference>
<evidence type="ECO:0000259" key="2">
    <source>
        <dbReference type="Pfam" id="PF18062"/>
    </source>
</evidence>
<organism evidence="3 4">
    <name type="scientific">Paenarthrobacter nicotinovorans</name>
    <name type="common">Arthrobacter nicotinovorans</name>
    <dbReference type="NCBI Taxonomy" id="29320"/>
    <lineage>
        <taxon>Bacteria</taxon>
        <taxon>Bacillati</taxon>
        <taxon>Actinomycetota</taxon>
        <taxon>Actinomycetes</taxon>
        <taxon>Micrococcales</taxon>
        <taxon>Micrococcaceae</taxon>
        <taxon>Paenarthrobacter</taxon>
    </lineage>
</organism>
<dbReference type="Pfam" id="PF04471">
    <property type="entry name" value="Mrr_cat"/>
    <property type="match status" value="1"/>
</dbReference>
<feature type="domain" description="Restriction endonuclease type IV Mrr" evidence="1">
    <location>
        <begin position="257"/>
        <end position="375"/>
    </location>
</feature>
<sequence>MTRAGPYAGGDSHRERLSVANLFVDTVYVGGRRGNGGDDAISPLLGVSNMGGFRYLGSLHAIKMLVLSLGAADPSWPDSVDRETGAITYFGDNKEPGRGLHDTPRHGNEILRDLFNANMADAAVRARTPPIFVFEAAGVWRDAVFVGLAVPGGPNVGTNEDLVAIWRTKENRRFQNYRASFTVLDTLEIKREWIQDIQNGVTDSIQAPDAWVDWVCTGIAKPLIAPGILKYRRRGEQIPDNRRDLELLEFILQAYAEDPYEFEKFAAAIVRLMLPHVISLDLTRRYRDGGRDGIGALTLGPKRSSILVEFAVEAKCYSLNNSVGVKEVSRLISRIRHRQFGIIVTTSFLNQQAYREIVEDEHPIIVVCGKDVVDILRANNLGTVNELGAWILSLE</sequence>
<dbReference type="Gene3D" id="3.40.1350.10">
    <property type="match status" value="1"/>
</dbReference>
<evidence type="ECO:0000259" key="1">
    <source>
        <dbReference type="Pfam" id="PF04471"/>
    </source>
</evidence>
<protein>
    <recommendedName>
        <fullName evidence="5">Restriction endonuclease</fullName>
    </recommendedName>
</protein>
<gene>
    <name evidence="3" type="ORF">J2T10_003026</name>
</gene>
<feature type="domain" description="Restriction endonuclease AspBHI N-terminal" evidence="2">
    <location>
        <begin position="35"/>
        <end position="218"/>
    </location>
</feature>
<dbReference type="Gene3D" id="2.30.280.20">
    <property type="match status" value="1"/>
</dbReference>
<reference evidence="3 4" key="1">
    <citation type="submission" date="2023-07" db="EMBL/GenBank/DDBJ databases">
        <title>Sorghum-associated microbial communities from plants grown in Nebraska, USA.</title>
        <authorList>
            <person name="Schachtman D."/>
        </authorList>
    </citation>
    <scope>NUCLEOTIDE SEQUENCE [LARGE SCALE GENOMIC DNA]</scope>
    <source>
        <strain evidence="3 4">CC523</strain>
    </source>
</reference>
<dbReference type="InterPro" id="IPR007560">
    <property type="entry name" value="Restrct_endonuc_IV_Mrr"/>
</dbReference>
<keyword evidence="4" id="KW-1185">Reference proteome</keyword>
<name>A0ABT9TSD6_PAENI</name>
<accession>A0ABT9TSD6</accession>
<dbReference type="InterPro" id="IPR011856">
    <property type="entry name" value="tRNA_endonuc-like_dom_sf"/>
</dbReference>
<dbReference type="EMBL" id="JAUSSW010000008">
    <property type="protein sequence ID" value="MDQ0103362.1"/>
    <property type="molecule type" value="Genomic_DNA"/>
</dbReference>
<proteinExistence type="predicted"/>